<keyword evidence="2" id="KW-1185">Reference proteome</keyword>
<gene>
    <name evidence="1" type="ORF">J2S41_003719</name>
</gene>
<dbReference type="GO" id="GO:0016491">
    <property type="term" value="F:oxidoreductase activity"/>
    <property type="evidence" value="ECO:0007669"/>
    <property type="project" value="InterPro"/>
</dbReference>
<protein>
    <submittedName>
        <fullName evidence="1">Deazaflavin-dependent oxidoreductase (Nitroreductase family)</fullName>
    </submittedName>
</protein>
<dbReference type="RefSeq" id="WP_310369147.1">
    <property type="nucleotide sequence ID" value="NZ_JAVDYB010000001.1"/>
</dbReference>
<comment type="caution">
    <text evidence="1">The sequence shown here is derived from an EMBL/GenBank/DDBJ whole genome shotgun (WGS) entry which is preliminary data.</text>
</comment>
<evidence type="ECO:0000313" key="1">
    <source>
        <dbReference type="EMBL" id="MDR7276941.1"/>
    </source>
</evidence>
<dbReference type="InterPro" id="IPR004378">
    <property type="entry name" value="F420H2_quin_Rdtase"/>
</dbReference>
<name>A0AAE4C9V3_9ACTN</name>
<dbReference type="Pfam" id="PF04075">
    <property type="entry name" value="F420H2_quin_red"/>
    <property type="match status" value="1"/>
</dbReference>
<organism evidence="1 2">
    <name type="scientific">Catenuloplanes atrovinosus</name>
    <dbReference type="NCBI Taxonomy" id="137266"/>
    <lineage>
        <taxon>Bacteria</taxon>
        <taxon>Bacillati</taxon>
        <taxon>Actinomycetota</taxon>
        <taxon>Actinomycetes</taxon>
        <taxon>Micromonosporales</taxon>
        <taxon>Micromonosporaceae</taxon>
        <taxon>Catenuloplanes</taxon>
    </lineage>
</organism>
<dbReference type="AlphaFoldDB" id="A0AAE4C9V3"/>
<evidence type="ECO:0000313" key="2">
    <source>
        <dbReference type="Proteomes" id="UP001183643"/>
    </source>
</evidence>
<dbReference type="EMBL" id="JAVDYB010000001">
    <property type="protein sequence ID" value="MDR7276941.1"/>
    <property type="molecule type" value="Genomic_DNA"/>
</dbReference>
<dbReference type="Gene3D" id="2.30.110.10">
    <property type="entry name" value="Electron Transport, Fmn-binding Protein, Chain A"/>
    <property type="match status" value="1"/>
</dbReference>
<accession>A0AAE4C9V3</accession>
<dbReference type="Proteomes" id="UP001183643">
    <property type="component" value="Unassembled WGS sequence"/>
</dbReference>
<dbReference type="InterPro" id="IPR012349">
    <property type="entry name" value="Split_barrel_FMN-bd"/>
</dbReference>
<sequence>MRRWIMDRLYAAKRRMYPDDRPGRLARLLNRLDAAQYGAGLLTPRRAVTLEVTGRRSGRPIPVPVVVATVDGERYLVSMLGERANWVRNVRAAGGRAVLRRGRREPVLLTEVPAARRPPILRRYLRLAPGARPHLPITAETSEAELRTVAEGFPVFHVTRS</sequence>
<proteinExistence type="predicted"/>
<reference evidence="1" key="1">
    <citation type="submission" date="2023-07" db="EMBL/GenBank/DDBJ databases">
        <title>Sequencing the genomes of 1000 actinobacteria strains.</title>
        <authorList>
            <person name="Klenk H.-P."/>
        </authorList>
    </citation>
    <scope>NUCLEOTIDE SEQUENCE</scope>
    <source>
        <strain evidence="1">DSM 44707</strain>
    </source>
</reference>